<gene>
    <name evidence="2" type="ORF">B0J11DRAFT_208247</name>
</gene>
<sequence length="296" mass="31558">MKLLLALMTLAAPVISAPLAMAKASTPSRALWLWDSSIIKDGDSVTKFISVATKKDYKINRVHALINRDIDNKVWSNFISRCSASGIAVEALMGDAQWVLGKSSPNCDTLEQQLDWVQQYQKSAAAGAKLSGLHMDVEPWGLPGWTSNTATLISSLLSIASKVTAVGRSLNIPTAADIPFWAYTVKCQYGTLDACLIDQVDSVTLMTYRNTATDLIGIATPALESMEKANSAGKPVWLAVETSPKAAEASLISYASKGITSLVNDLATVEKSAASKSGSFRGIAIHAYQEFLALGA</sequence>
<organism evidence="2 3">
    <name type="scientific">Dendryphion nanum</name>
    <dbReference type="NCBI Taxonomy" id="256645"/>
    <lineage>
        <taxon>Eukaryota</taxon>
        <taxon>Fungi</taxon>
        <taxon>Dikarya</taxon>
        <taxon>Ascomycota</taxon>
        <taxon>Pezizomycotina</taxon>
        <taxon>Dothideomycetes</taxon>
        <taxon>Pleosporomycetidae</taxon>
        <taxon>Pleosporales</taxon>
        <taxon>Torulaceae</taxon>
        <taxon>Dendryphion</taxon>
    </lineage>
</organism>
<reference evidence="2" key="1">
    <citation type="journal article" date="2021" name="Nat. Commun.">
        <title>Genetic determinants of endophytism in the Arabidopsis root mycobiome.</title>
        <authorList>
            <person name="Mesny F."/>
            <person name="Miyauchi S."/>
            <person name="Thiergart T."/>
            <person name="Pickel B."/>
            <person name="Atanasova L."/>
            <person name="Karlsson M."/>
            <person name="Huettel B."/>
            <person name="Barry K.W."/>
            <person name="Haridas S."/>
            <person name="Chen C."/>
            <person name="Bauer D."/>
            <person name="Andreopoulos W."/>
            <person name="Pangilinan J."/>
            <person name="LaButti K."/>
            <person name="Riley R."/>
            <person name="Lipzen A."/>
            <person name="Clum A."/>
            <person name="Drula E."/>
            <person name="Henrissat B."/>
            <person name="Kohler A."/>
            <person name="Grigoriev I.V."/>
            <person name="Martin F.M."/>
            <person name="Hacquard S."/>
        </authorList>
    </citation>
    <scope>NUCLEOTIDE SEQUENCE</scope>
    <source>
        <strain evidence="2">MPI-CAGE-CH-0243</strain>
    </source>
</reference>
<feature type="signal peptide" evidence="1">
    <location>
        <begin position="1"/>
        <end position="16"/>
    </location>
</feature>
<evidence type="ECO:0000313" key="2">
    <source>
        <dbReference type="EMBL" id="KAH7110113.1"/>
    </source>
</evidence>
<dbReference type="AlphaFoldDB" id="A0A9P9CZU9"/>
<name>A0A9P9CZU9_9PLEO</name>
<keyword evidence="1" id="KW-0732">Signal</keyword>
<evidence type="ECO:0000256" key="1">
    <source>
        <dbReference type="SAM" id="SignalP"/>
    </source>
</evidence>
<dbReference type="OrthoDB" id="3716526at2759"/>
<keyword evidence="3" id="KW-1185">Reference proteome</keyword>
<comment type="caution">
    <text evidence="2">The sequence shown here is derived from an EMBL/GenBank/DDBJ whole genome shotgun (WGS) entry which is preliminary data.</text>
</comment>
<feature type="chain" id="PRO_5040385162" evidence="1">
    <location>
        <begin position="17"/>
        <end position="296"/>
    </location>
</feature>
<protein>
    <submittedName>
        <fullName evidence="2">Uncharacterized protein</fullName>
    </submittedName>
</protein>
<proteinExistence type="predicted"/>
<dbReference type="EMBL" id="JAGMWT010000029">
    <property type="protein sequence ID" value="KAH7110113.1"/>
    <property type="molecule type" value="Genomic_DNA"/>
</dbReference>
<evidence type="ECO:0000313" key="3">
    <source>
        <dbReference type="Proteomes" id="UP000700596"/>
    </source>
</evidence>
<accession>A0A9P9CZU9</accession>
<dbReference type="Proteomes" id="UP000700596">
    <property type="component" value="Unassembled WGS sequence"/>
</dbReference>